<dbReference type="InterPro" id="IPR039422">
    <property type="entry name" value="MarR/SlyA-like"/>
</dbReference>
<dbReference type="Proteomes" id="UP000464674">
    <property type="component" value="Chromosome"/>
</dbReference>
<dbReference type="InterPro" id="IPR036388">
    <property type="entry name" value="WH-like_DNA-bd_sf"/>
</dbReference>
<evidence type="ECO:0000313" key="3">
    <source>
        <dbReference type="Proteomes" id="UP000464674"/>
    </source>
</evidence>
<reference evidence="2 3" key="1">
    <citation type="journal article" date="2020" name="Carbohydr. Polym.">
        <title>Characterization and optimization of production of bacterial cellulose from strain CGMCC 17276 based on whole-genome analysis.</title>
        <authorList>
            <person name="Lu T."/>
            <person name="Gao H."/>
            <person name="Liao B."/>
            <person name="Wu J."/>
            <person name="Zhang W."/>
            <person name="Huang J."/>
            <person name="Liu M."/>
            <person name="Huang J."/>
            <person name="Chang Z."/>
            <person name="Jin M."/>
            <person name="Yi Z."/>
            <person name="Jiang D."/>
        </authorList>
    </citation>
    <scope>NUCLEOTIDE SEQUENCE [LARGE SCALE GENOMIC DNA]</scope>
    <source>
        <strain evidence="2 3">CGMCC 17276</strain>
    </source>
</reference>
<feature type="domain" description="HTH marR-type" evidence="1">
    <location>
        <begin position="20"/>
        <end position="152"/>
    </location>
</feature>
<evidence type="ECO:0000313" key="2">
    <source>
        <dbReference type="EMBL" id="QHC37180.1"/>
    </source>
</evidence>
<protein>
    <submittedName>
        <fullName evidence="2">Winged helix-turn-helix transcriptional regulator</fullName>
    </submittedName>
</protein>
<organism evidence="2 3">
    <name type="scientific">Komagataeibacter xylinus</name>
    <name type="common">Gluconacetobacter xylinus</name>
    <dbReference type="NCBI Taxonomy" id="28448"/>
    <lineage>
        <taxon>Bacteria</taxon>
        <taxon>Pseudomonadati</taxon>
        <taxon>Pseudomonadota</taxon>
        <taxon>Alphaproteobacteria</taxon>
        <taxon>Acetobacterales</taxon>
        <taxon>Acetobacteraceae</taxon>
        <taxon>Komagataeibacter</taxon>
    </lineage>
</organism>
<dbReference type="Pfam" id="PF01047">
    <property type="entry name" value="MarR"/>
    <property type="match status" value="1"/>
</dbReference>
<dbReference type="PANTHER" id="PTHR33164:SF43">
    <property type="entry name" value="HTH-TYPE TRANSCRIPTIONAL REPRESSOR YETL"/>
    <property type="match status" value="1"/>
</dbReference>
<dbReference type="PROSITE" id="PS50995">
    <property type="entry name" value="HTH_MARR_2"/>
    <property type="match status" value="1"/>
</dbReference>
<dbReference type="AlphaFoldDB" id="A0A857FUW7"/>
<dbReference type="GO" id="GO:0006950">
    <property type="term" value="P:response to stress"/>
    <property type="evidence" value="ECO:0007669"/>
    <property type="project" value="TreeGrafter"/>
</dbReference>
<dbReference type="SMART" id="SM00347">
    <property type="entry name" value="HTH_MARR"/>
    <property type="match status" value="1"/>
</dbReference>
<dbReference type="GO" id="GO:0003700">
    <property type="term" value="F:DNA-binding transcription factor activity"/>
    <property type="evidence" value="ECO:0007669"/>
    <property type="project" value="InterPro"/>
</dbReference>
<dbReference type="InterPro" id="IPR000835">
    <property type="entry name" value="HTH_MarR-typ"/>
</dbReference>
<dbReference type="Gene3D" id="1.10.10.10">
    <property type="entry name" value="Winged helix-like DNA-binding domain superfamily/Winged helix DNA-binding domain"/>
    <property type="match status" value="1"/>
</dbReference>
<proteinExistence type="predicted"/>
<dbReference type="InterPro" id="IPR036390">
    <property type="entry name" value="WH_DNA-bd_sf"/>
</dbReference>
<evidence type="ECO:0000259" key="1">
    <source>
        <dbReference type="PROSITE" id="PS50995"/>
    </source>
</evidence>
<dbReference type="OrthoDB" id="8684664at2"/>
<gene>
    <name evidence="2" type="ORF">FMA36_11255</name>
</gene>
<dbReference type="EMBL" id="CP041348">
    <property type="protein sequence ID" value="QHC37180.1"/>
    <property type="molecule type" value="Genomic_DNA"/>
</dbReference>
<dbReference type="PANTHER" id="PTHR33164">
    <property type="entry name" value="TRANSCRIPTIONAL REGULATOR, MARR FAMILY"/>
    <property type="match status" value="1"/>
</dbReference>
<name>A0A857FUW7_KOMXY</name>
<accession>A0A857FUW7</accession>
<dbReference type="SUPFAM" id="SSF46785">
    <property type="entry name" value="Winged helix' DNA-binding domain"/>
    <property type="match status" value="1"/>
</dbReference>
<sequence length="156" mass="17980">MRRGKTWKRANPRDPSFSSETSPFFYLTRLVGLYHLRMDAYLKPIKMDVPRWRVLNILFEHEFATISQIADLAVTRVSTMTKLIYRMEGESLLTTAISASDGRVVEVRLAPKGLQALEQVRSKAAMVFERAFGDIPDSEIKYLQEICKKVYGNLEF</sequence>